<sequence>MSIPNVISSETMNPTSLLSPTSGNVLMLLNVLYTPSLLLHTPNLPLLNGQFV</sequence>
<dbReference type="AlphaFoldDB" id="A0A1S0TRF1"/>
<proteinExistence type="predicted"/>
<reference evidence="1" key="1">
    <citation type="submission" date="2012-04" db="EMBL/GenBank/DDBJ databases">
        <title>The Genome Sequence of Loa loa.</title>
        <authorList>
            <consortium name="The Broad Institute Genome Sequencing Platform"/>
            <consortium name="Broad Institute Genome Sequencing Center for Infectious Disease"/>
            <person name="Nutman T.B."/>
            <person name="Fink D.L."/>
            <person name="Russ C."/>
            <person name="Young S."/>
            <person name="Zeng Q."/>
            <person name="Gargeya S."/>
            <person name="Alvarado L."/>
            <person name="Berlin A."/>
            <person name="Chapman S.B."/>
            <person name="Chen Z."/>
            <person name="Freedman E."/>
            <person name="Gellesch M."/>
            <person name="Goldberg J."/>
            <person name="Griggs A."/>
            <person name="Gujja S."/>
            <person name="Heilman E.R."/>
            <person name="Heiman D."/>
            <person name="Howarth C."/>
            <person name="Mehta T."/>
            <person name="Neiman D."/>
            <person name="Pearson M."/>
            <person name="Roberts A."/>
            <person name="Saif S."/>
            <person name="Shea T."/>
            <person name="Shenoy N."/>
            <person name="Sisk P."/>
            <person name="Stolte C."/>
            <person name="Sykes S."/>
            <person name="White J."/>
            <person name="Yandava C."/>
            <person name="Haas B."/>
            <person name="Henn M.R."/>
            <person name="Nusbaum C."/>
            <person name="Birren B."/>
        </authorList>
    </citation>
    <scope>NUCLEOTIDE SEQUENCE [LARGE SCALE GENOMIC DNA]</scope>
</reference>
<name>A0A1S0TRF1_LOALO</name>
<dbReference type="GeneID" id="9947054"/>
<evidence type="ECO:0000313" key="1">
    <source>
        <dbReference type="EMBL" id="EFO18881.2"/>
    </source>
</evidence>
<organism evidence="1">
    <name type="scientific">Loa loa</name>
    <name type="common">Eye worm</name>
    <name type="synonym">Filaria loa</name>
    <dbReference type="NCBI Taxonomy" id="7209"/>
    <lineage>
        <taxon>Eukaryota</taxon>
        <taxon>Metazoa</taxon>
        <taxon>Ecdysozoa</taxon>
        <taxon>Nematoda</taxon>
        <taxon>Chromadorea</taxon>
        <taxon>Rhabditida</taxon>
        <taxon>Spirurina</taxon>
        <taxon>Spiruromorpha</taxon>
        <taxon>Filarioidea</taxon>
        <taxon>Onchocercidae</taxon>
        <taxon>Loa</taxon>
    </lineage>
</organism>
<accession>A0A1S0TRF1</accession>
<dbReference type="KEGG" id="loa:LOAG_09615"/>
<gene>
    <name evidence="1" type="ORF">LOAG_09615</name>
</gene>
<dbReference type="InParanoid" id="A0A1S0TRF1"/>
<protein>
    <submittedName>
        <fullName evidence="1">Uncharacterized protein</fullName>
    </submittedName>
</protein>
<dbReference type="EMBL" id="JH712067">
    <property type="protein sequence ID" value="EFO18881.2"/>
    <property type="molecule type" value="Genomic_DNA"/>
</dbReference>
<dbReference type="CTD" id="9947054"/>
<dbReference type="RefSeq" id="XP_003145190.2">
    <property type="nucleotide sequence ID" value="XM_003145142.2"/>
</dbReference>